<evidence type="ECO:0000259" key="4">
    <source>
        <dbReference type="PROSITE" id="PS50240"/>
    </source>
</evidence>
<evidence type="ECO:0000313" key="6">
    <source>
        <dbReference type="Proteomes" id="UP001162156"/>
    </source>
</evidence>
<dbReference type="PROSITE" id="PS00134">
    <property type="entry name" value="TRYPSIN_HIS"/>
    <property type="match status" value="1"/>
</dbReference>
<proteinExistence type="predicted"/>
<evidence type="ECO:0000313" key="5">
    <source>
        <dbReference type="EMBL" id="KAJ8945718.1"/>
    </source>
</evidence>
<sequence>MKVLLCFLCVIVGAWSEVSVSLAAPGGRVVGGRDATRGQFPFQVSLQFCTRGVCQHACGGVIVEFSTVLTAAHCLINAPTLGSYLVIAGILNLNENNAERQEVRVSYALIHPNYQGGVNPHDIAILKLANRLYESSSVQPALLPTIDYHVTGEAIVTGWGSIACKDALDILLNNAPHPLDLDTNICTGPLTGGVSICTGDSGGPLTYVRFDNRSEVIGISSWGITPCGTVGAPSVYVKTYPYYDWIVSHFN</sequence>
<feature type="signal peptide" evidence="3">
    <location>
        <begin position="1"/>
        <end position="16"/>
    </location>
</feature>
<dbReference type="GO" id="GO:0006508">
    <property type="term" value="P:proteolysis"/>
    <property type="evidence" value="ECO:0007669"/>
    <property type="project" value="UniProtKB-KW"/>
</dbReference>
<dbReference type="InterPro" id="IPR043504">
    <property type="entry name" value="Peptidase_S1_PA_chymotrypsin"/>
</dbReference>
<dbReference type="PROSITE" id="PS00135">
    <property type="entry name" value="TRYPSIN_SER"/>
    <property type="match status" value="1"/>
</dbReference>
<dbReference type="PROSITE" id="PS50240">
    <property type="entry name" value="TRYPSIN_DOM"/>
    <property type="match status" value="1"/>
</dbReference>
<dbReference type="SMART" id="SM00020">
    <property type="entry name" value="Tryp_SPc"/>
    <property type="match status" value="1"/>
</dbReference>
<dbReference type="EMBL" id="JANEYF010002500">
    <property type="protein sequence ID" value="KAJ8945718.1"/>
    <property type="molecule type" value="Genomic_DNA"/>
</dbReference>
<dbReference type="PANTHER" id="PTHR24252">
    <property type="entry name" value="ACROSIN-RELATED"/>
    <property type="match status" value="1"/>
</dbReference>
<dbReference type="SUPFAM" id="SSF50494">
    <property type="entry name" value="Trypsin-like serine proteases"/>
    <property type="match status" value="1"/>
</dbReference>
<name>A0AAV8Y651_9CUCU</name>
<reference evidence="5" key="1">
    <citation type="journal article" date="2023" name="Insect Mol. Biol.">
        <title>Genome sequencing provides insights into the evolution of gene families encoding plant cell wall-degrading enzymes in longhorned beetles.</title>
        <authorList>
            <person name="Shin N.R."/>
            <person name="Okamura Y."/>
            <person name="Kirsch R."/>
            <person name="Pauchet Y."/>
        </authorList>
    </citation>
    <scope>NUCLEOTIDE SEQUENCE</scope>
    <source>
        <strain evidence="5">RBIC_L_NR</strain>
    </source>
</reference>
<dbReference type="GO" id="GO:0004252">
    <property type="term" value="F:serine-type endopeptidase activity"/>
    <property type="evidence" value="ECO:0007669"/>
    <property type="project" value="InterPro"/>
</dbReference>
<dbReference type="Pfam" id="PF00089">
    <property type="entry name" value="Trypsin"/>
    <property type="match status" value="1"/>
</dbReference>
<dbReference type="Proteomes" id="UP001162156">
    <property type="component" value="Unassembled WGS sequence"/>
</dbReference>
<keyword evidence="1" id="KW-1015">Disulfide bond</keyword>
<evidence type="ECO:0000256" key="3">
    <source>
        <dbReference type="SAM" id="SignalP"/>
    </source>
</evidence>
<dbReference type="FunFam" id="2.40.10.10:FF:000068">
    <property type="entry name" value="transmembrane protease serine 2"/>
    <property type="match status" value="1"/>
</dbReference>
<organism evidence="5 6">
    <name type="scientific">Rhamnusium bicolor</name>
    <dbReference type="NCBI Taxonomy" id="1586634"/>
    <lineage>
        <taxon>Eukaryota</taxon>
        <taxon>Metazoa</taxon>
        <taxon>Ecdysozoa</taxon>
        <taxon>Arthropoda</taxon>
        <taxon>Hexapoda</taxon>
        <taxon>Insecta</taxon>
        <taxon>Pterygota</taxon>
        <taxon>Neoptera</taxon>
        <taxon>Endopterygota</taxon>
        <taxon>Coleoptera</taxon>
        <taxon>Polyphaga</taxon>
        <taxon>Cucujiformia</taxon>
        <taxon>Chrysomeloidea</taxon>
        <taxon>Cerambycidae</taxon>
        <taxon>Lepturinae</taxon>
        <taxon>Rhagiini</taxon>
        <taxon>Rhamnusium</taxon>
    </lineage>
</organism>
<dbReference type="InterPro" id="IPR009003">
    <property type="entry name" value="Peptidase_S1_PA"/>
</dbReference>
<dbReference type="CDD" id="cd00190">
    <property type="entry name" value="Tryp_SPc"/>
    <property type="match status" value="1"/>
</dbReference>
<dbReference type="Gene3D" id="2.40.10.10">
    <property type="entry name" value="Trypsin-like serine proteases"/>
    <property type="match status" value="1"/>
</dbReference>
<keyword evidence="2" id="KW-0720">Serine protease</keyword>
<evidence type="ECO:0000256" key="2">
    <source>
        <dbReference type="RuleBase" id="RU363034"/>
    </source>
</evidence>
<gene>
    <name evidence="5" type="ORF">NQ314_009080</name>
</gene>
<feature type="domain" description="Peptidase S1" evidence="4">
    <location>
        <begin position="29"/>
        <end position="251"/>
    </location>
</feature>
<keyword evidence="3" id="KW-0732">Signal</keyword>
<dbReference type="InterPro" id="IPR018114">
    <property type="entry name" value="TRYPSIN_HIS"/>
</dbReference>
<feature type="chain" id="PRO_5043698403" description="Peptidase S1 domain-containing protein" evidence="3">
    <location>
        <begin position="17"/>
        <end position="251"/>
    </location>
</feature>
<comment type="caution">
    <text evidence="5">The sequence shown here is derived from an EMBL/GenBank/DDBJ whole genome shotgun (WGS) entry which is preliminary data.</text>
</comment>
<keyword evidence="2" id="KW-0645">Protease</keyword>
<dbReference type="InterPro" id="IPR001254">
    <property type="entry name" value="Trypsin_dom"/>
</dbReference>
<dbReference type="PRINTS" id="PR00722">
    <property type="entry name" value="CHYMOTRYPSIN"/>
</dbReference>
<accession>A0AAV8Y651</accession>
<protein>
    <recommendedName>
        <fullName evidence="4">Peptidase S1 domain-containing protein</fullName>
    </recommendedName>
</protein>
<evidence type="ECO:0000256" key="1">
    <source>
        <dbReference type="ARBA" id="ARBA00023157"/>
    </source>
</evidence>
<keyword evidence="6" id="KW-1185">Reference proteome</keyword>
<dbReference type="InterPro" id="IPR001314">
    <property type="entry name" value="Peptidase_S1A"/>
</dbReference>
<dbReference type="AlphaFoldDB" id="A0AAV8Y651"/>
<dbReference type="PANTHER" id="PTHR24252:SF7">
    <property type="entry name" value="HYALIN"/>
    <property type="match status" value="1"/>
</dbReference>
<dbReference type="InterPro" id="IPR033116">
    <property type="entry name" value="TRYPSIN_SER"/>
</dbReference>
<keyword evidence="2" id="KW-0378">Hydrolase</keyword>